<dbReference type="InterPro" id="IPR003439">
    <property type="entry name" value="ABC_transporter-like_ATP-bd"/>
</dbReference>
<dbReference type="Pfam" id="PF00005">
    <property type="entry name" value="ABC_tran"/>
    <property type="match status" value="1"/>
</dbReference>
<proteinExistence type="predicted"/>
<dbReference type="InterPro" id="IPR017911">
    <property type="entry name" value="MacB-like_ATP-bd"/>
</dbReference>
<evidence type="ECO:0000256" key="2">
    <source>
        <dbReference type="ARBA" id="ARBA00022741"/>
    </source>
</evidence>
<dbReference type="InterPro" id="IPR017871">
    <property type="entry name" value="ABC_transporter-like_CS"/>
</dbReference>
<dbReference type="KEGG" id="sbh:SBI_04607"/>
<feature type="domain" description="ABC transporter" evidence="4">
    <location>
        <begin position="13"/>
        <end position="238"/>
    </location>
</feature>
<accession>D7BXF4</accession>
<keyword evidence="1" id="KW-0813">Transport</keyword>
<dbReference type="Gene3D" id="3.40.50.300">
    <property type="entry name" value="P-loop containing nucleotide triphosphate hydrolases"/>
    <property type="match status" value="1"/>
</dbReference>
<dbReference type="GO" id="GO:0005524">
    <property type="term" value="F:ATP binding"/>
    <property type="evidence" value="ECO:0007669"/>
    <property type="project" value="UniProtKB-KW"/>
</dbReference>
<keyword evidence="6" id="KW-1185">Reference proteome</keyword>
<dbReference type="HOGENOM" id="CLU_000604_1_22_11"/>
<protein>
    <submittedName>
        <fullName evidence="5">Putative oligopeptide ABC transporter, ATP-binding protein</fullName>
    </submittedName>
</protein>
<dbReference type="GO" id="GO:0016887">
    <property type="term" value="F:ATP hydrolysis activity"/>
    <property type="evidence" value="ECO:0007669"/>
    <property type="project" value="InterPro"/>
</dbReference>
<evidence type="ECO:0000313" key="5">
    <source>
        <dbReference type="EMBL" id="ADI07727.1"/>
    </source>
</evidence>
<dbReference type="eggNOG" id="COG1136">
    <property type="taxonomic scope" value="Bacteria"/>
</dbReference>
<dbReference type="PROSITE" id="PS00211">
    <property type="entry name" value="ABC_TRANSPORTER_1"/>
    <property type="match status" value="1"/>
</dbReference>
<keyword evidence="3 5" id="KW-0067">ATP-binding</keyword>
<sequence length="238" mass="25754">MTPVNPLPQPPEARAVHKSFALRDHRVDVLRGADLCPAPGRITALVGHSGSGKTTLLQILGLLLPPDSGSVRIEERDVWQLSDNERADLRRRRIGFVFQTANLLPQHSALRNVALPRPGDAHHARRAARELLDRVGLAGRADHRPGELSAGEQQRVALARALVNGAGTVLADEPTGNLDADNERRMLRLFRETADEGRAVLLVTHSPAVADVADTVLSVTDGRVIPEPHNSPSPEARP</sequence>
<evidence type="ECO:0000259" key="4">
    <source>
        <dbReference type="PROSITE" id="PS50893"/>
    </source>
</evidence>
<dbReference type="SUPFAM" id="SSF52540">
    <property type="entry name" value="P-loop containing nucleoside triphosphate hydrolases"/>
    <property type="match status" value="1"/>
</dbReference>
<evidence type="ECO:0000256" key="1">
    <source>
        <dbReference type="ARBA" id="ARBA00022448"/>
    </source>
</evidence>
<dbReference type="EMBL" id="CP002047">
    <property type="protein sequence ID" value="ADI07727.1"/>
    <property type="molecule type" value="Genomic_DNA"/>
</dbReference>
<dbReference type="GO" id="GO:0022857">
    <property type="term" value="F:transmembrane transporter activity"/>
    <property type="evidence" value="ECO:0007669"/>
    <property type="project" value="TreeGrafter"/>
</dbReference>
<dbReference type="RefSeq" id="WP_014177197.1">
    <property type="nucleotide sequence ID" value="NC_016582.1"/>
</dbReference>
<dbReference type="SMART" id="SM00382">
    <property type="entry name" value="AAA"/>
    <property type="match status" value="1"/>
</dbReference>
<reference evidence="5 6" key="1">
    <citation type="journal article" date="2010" name="J. Bacteriol.">
        <title>Genome sequence of the milbemycin-producing bacterium Streptomyces bingchenggensis.</title>
        <authorList>
            <person name="Wang X.J."/>
            <person name="Yan Y.J."/>
            <person name="Zhang B."/>
            <person name="An J."/>
            <person name="Wang J.J."/>
            <person name="Tian J."/>
            <person name="Jiang L."/>
            <person name="Chen Y.H."/>
            <person name="Huang S.X."/>
            <person name="Yin M."/>
            <person name="Zhang J."/>
            <person name="Gao A.L."/>
            <person name="Liu C.X."/>
            <person name="Zhu Z.X."/>
            <person name="Xiang W.S."/>
        </authorList>
    </citation>
    <scope>NUCLEOTIDE SEQUENCE [LARGE SCALE GENOMIC DNA]</scope>
    <source>
        <strain evidence="5 6">BCW-1</strain>
    </source>
</reference>
<dbReference type="GO" id="GO:0005886">
    <property type="term" value="C:plasma membrane"/>
    <property type="evidence" value="ECO:0007669"/>
    <property type="project" value="TreeGrafter"/>
</dbReference>
<dbReference type="InterPro" id="IPR015854">
    <property type="entry name" value="ABC_transpr_LolD-like"/>
</dbReference>
<dbReference type="InterPro" id="IPR003593">
    <property type="entry name" value="AAA+_ATPase"/>
</dbReference>
<organism evidence="5 6">
    <name type="scientific">Streptomyces bingchenggensis (strain BCW-1)</name>
    <dbReference type="NCBI Taxonomy" id="749414"/>
    <lineage>
        <taxon>Bacteria</taxon>
        <taxon>Bacillati</taxon>
        <taxon>Actinomycetota</taxon>
        <taxon>Actinomycetes</taxon>
        <taxon>Kitasatosporales</taxon>
        <taxon>Streptomycetaceae</taxon>
        <taxon>Streptomyces</taxon>
    </lineage>
</organism>
<dbReference type="CDD" id="cd03255">
    <property type="entry name" value="ABC_MJ0796_LolCDE_FtsE"/>
    <property type="match status" value="1"/>
</dbReference>
<dbReference type="PATRIC" id="fig|749414.3.peg.4758"/>
<gene>
    <name evidence="5" type="ordered locus">SBI_04607</name>
</gene>
<evidence type="ECO:0000256" key="3">
    <source>
        <dbReference type="ARBA" id="ARBA00022840"/>
    </source>
</evidence>
<dbReference type="InterPro" id="IPR027417">
    <property type="entry name" value="P-loop_NTPase"/>
</dbReference>
<name>D7BXF4_STRBB</name>
<dbReference type="STRING" id="749414.SBI_04607"/>
<dbReference type="AlphaFoldDB" id="D7BXF4"/>
<dbReference type="PROSITE" id="PS50893">
    <property type="entry name" value="ABC_TRANSPORTER_2"/>
    <property type="match status" value="1"/>
</dbReference>
<keyword evidence="2" id="KW-0547">Nucleotide-binding</keyword>
<evidence type="ECO:0000313" key="6">
    <source>
        <dbReference type="Proteomes" id="UP000000377"/>
    </source>
</evidence>
<dbReference type="PANTHER" id="PTHR24220">
    <property type="entry name" value="IMPORT ATP-BINDING PROTEIN"/>
    <property type="match status" value="1"/>
</dbReference>
<dbReference type="Proteomes" id="UP000000377">
    <property type="component" value="Chromosome"/>
</dbReference>